<dbReference type="InterPro" id="IPR051158">
    <property type="entry name" value="Metallophosphoesterase_sf"/>
</dbReference>
<name>A0A6M0RTS6_9CYAN</name>
<dbReference type="AlphaFoldDB" id="A0A6M0RTS6"/>
<dbReference type="CDD" id="cd07385">
    <property type="entry name" value="MPP_YkuE_C"/>
    <property type="match status" value="1"/>
</dbReference>
<dbReference type="Proteomes" id="UP000481033">
    <property type="component" value="Unassembled WGS sequence"/>
</dbReference>
<evidence type="ECO:0000313" key="3">
    <source>
        <dbReference type="Proteomes" id="UP000481033"/>
    </source>
</evidence>
<evidence type="ECO:0000259" key="1">
    <source>
        <dbReference type="Pfam" id="PF00149"/>
    </source>
</evidence>
<evidence type="ECO:0000313" key="2">
    <source>
        <dbReference type="EMBL" id="NEZ59576.1"/>
    </source>
</evidence>
<sequence>MRPLFVGPLTVETLEVPIRDLPERLQGTVIVQLSDFHYDGKCLAEKTLADAIATVSTLNPDLIVFTGDFITAEPDPIYPLAKQLSPLAKAFPTYAILGNHDNYWPMARGIVTKALIDINIRVLWNQIDYPLGNDLALVGLADYYNRDFTPTVLDQLPTTLPRIVLSHNPDTAEHMMPWRVDLQLSGHTHGGQIILPGIGNVARHWFQFRKRLPTILRKSNIPYLSDKCASVVDHWEWAMGLHRVGQNLLYVNRGLGSYAPGRLFCNPEITAITLV</sequence>
<dbReference type="EMBL" id="QXHD01000004">
    <property type="protein sequence ID" value="NEZ59576.1"/>
    <property type="molecule type" value="Genomic_DNA"/>
</dbReference>
<dbReference type="SUPFAM" id="SSF56300">
    <property type="entry name" value="Metallo-dependent phosphatases"/>
    <property type="match status" value="1"/>
</dbReference>
<dbReference type="PANTHER" id="PTHR31302">
    <property type="entry name" value="TRANSMEMBRANE PROTEIN WITH METALLOPHOSPHOESTERASE DOMAIN-RELATED"/>
    <property type="match status" value="1"/>
</dbReference>
<comment type="caution">
    <text evidence="2">The sequence shown here is derived from an EMBL/GenBank/DDBJ whole genome shotgun (WGS) entry which is preliminary data.</text>
</comment>
<feature type="domain" description="Calcineurin-like phosphoesterase" evidence="1">
    <location>
        <begin position="30"/>
        <end position="190"/>
    </location>
</feature>
<proteinExistence type="predicted"/>
<dbReference type="RefSeq" id="WP_163669109.1">
    <property type="nucleotide sequence ID" value="NZ_QXHD01000004.1"/>
</dbReference>
<gene>
    <name evidence="2" type="ORF">DXZ20_28825</name>
</gene>
<accession>A0A6M0RTS6</accession>
<reference evidence="2 3" key="1">
    <citation type="journal article" date="2020" name="Microb. Ecol.">
        <title>Ecogenomics of the Marine Benthic Filamentous Cyanobacterium Adonisia.</title>
        <authorList>
            <person name="Walter J.M."/>
            <person name="Coutinho F.H."/>
            <person name="Leomil L."/>
            <person name="Hargreaves P.I."/>
            <person name="Campeao M.E."/>
            <person name="Vieira V.V."/>
            <person name="Silva B.S."/>
            <person name="Fistarol G.O."/>
            <person name="Salomon P.S."/>
            <person name="Sawabe T."/>
            <person name="Mino S."/>
            <person name="Hosokawa M."/>
            <person name="Miyashita H."/>
            <person name="Maruyama F."/>
            <person name="van Verk M.C."/>
            <person name="Dutilh B.E."/>
            <person name="Thompson C.C."/>
            <person name="Thompson F.L."/>
        </authorList>
    </citation>
    <scope>NUCLEOTIDE SEQUENCE [LARGE SCALE GENOMIC DNA]</scope>
    <source>
        <strain evidence="2 3">CCMR0081</strain>
    </source>
</reference>
<protein>
    <submittedName>
        <fullName evidence="2">Metallophosphoesterase</fullName>
    </submittedName>
</protein>
<keyword evidence="3" id="KW-1185">Reference proteome</keyword>
<dbReference type="Gene3D" id="3.60.21.10">
    <property type="match status" value="1"/>
</dbReference>
<dbReference type="PANTHER" id="PTHR31302:SF0">
    <property type="entry name" value="TRANSMEMBRANE PROTEIN WITH METALLOPHOSPHOESTERASE DOMAIN"/>
    <property type="match status" value="1"/>
</dbReference>
<dbReference type="InterPro" id="IPR004843">
    <property type="entry name" value="Calcineurin-like_PHP"/>
</dbReference>
<dbReference type="InterPro" id="IPR029052">
    <property type="entry name" value="Metallo-depent_PP-like"/>
</dbReference>
<dbReference type="GO" id="GO:0016787">
    <property type="term" value="F:hydrolase activity"/>
    <property type="evidence" value="ECO:0007669"/>
    <property type="project" value="InterPro"/>
</dbReference>
<organism evidence="2 3">
    <name type="scientific">Adonisia turfae CCMR0081</name>
    <dbReference type="NCBI Taxonomy" id="2292702"/>
    <lineage>
        <taxon>Bacteria</taxon>
        <taxon>Bacillati</taxon>
        <taxon>Cyanobacteriota</taxon>
        <taxon>Adonisia</taxon>
        <taxon>Adonisia turfae</taxon>
    </lineage>
</organism>
<dbReference type="Pfam" id="PF00149">
    <property type="entry name" value="Metallophos"/>
    <property type="match status" value="1"/>
</dbReference>